<dbReference type="Proteomes" id="UP001187192">
    <property type="component" value="Unassembled WGS sequence"/>
</dbReference>
<reference evidence="1" key="1">
    <citation type="submission" date="2023-07" db="EMBL/GenBank/DDBJ databases">
        <title>draft genome sequence of fig (Ficus carica).</title>
        <authorList>
            <person name="Takahashi T."/>
            <person name="Nishimura K."/>
        </authorList>
    </citation>
    <scope>NUCLEOTIDE SEQUENCE</scope>
</reference>
<comment type="caution">
    <text evidence="1">The sequence shown here is derived from an EMBL/GenBank/DDBJ whole genome shotgun (WGS) entry which is preliminary data.</text>
</comment>
<proteinExistence type="predicted"/>
<organism evidence="1 2">
    <name type="scientific">Ficus carica</name>
    <name type="common">Common fig</name>
    <dbReference type="NCBI Taxonomy" id="3494"/>
    <lineage>
        <taxon>Eukaryota</taxon>
        <taxon>Viridiplantae</taxon>
        <taxon>Streptophyta</taxon>
        <taxon>Embryophyta</taxon>
        <taxon>Tracheophyta</taxon>
        <taxon>Spermatophyta</taxon>
        <taxon>Magnoliopsida</taxon>
        <taxon>eudicotyledons</taxon>
        <taxon>Gunneridae</taxon>
        <taxon>Pentapetalae</taxon>
        <taxon>rosids</taxon>
        <taxon>fabids</taxon>
        <taxon>Rosales</taxon>
        <taxon>Moraceae</taxon>
        <taxon>Ficeae</taxon>
        <taxon>Ficus</taxon>
    </lineage>
</organism>
<dbReference type="AlphaFoldDB" id="A0AA88E742"/>
<protein>
    <submittedName>
        <fullName evidence="1">Uncharacterized protein</fullName>
    </submittedName>
</protein>
<gene>
    <name evidence="1" type="ORF">TIFTF001_038300</name>
</gene>
<keyword evidence="2" id="KW-1185">Reference proteome</keyword>
<dbReference type="EMBL" id="BTGU01000802">
    <property type="protein sequence ID" value="GMN69249.1"/>
    <property type="molecule type" value="Genomic_DNA"/>
</dbReference>
<sequence>MHLSSPCLHHFPSKIFKRAMEKAFVEAEINGYHFHCQSSFPPTGLGVAARNLSLLKMISRLLDAKVLKMSSSST</sequence>
<evidence type="ECO:0000313" key="2">
    <source>
        <dbReference type="Proteomes" id="UP001187192"/>
    </source>
</evidence>
<name>A0AA88E742_FICCA</name>
<accession>A0AA88E742</accession>
<evidence type="ECO:0000313" key="1">
    <source>
        <dbReference type="EMBL" id="GMN69249.1"/>
    </source>
</evidence>